<accession>A0AAD8N3W7</accession>
<sequence>MKKAIERQRELLHHLHPALSLEEHLDSSLWHNQLQCARQSGVDLWILMLMICLHHQIFNGASCLLLDKLHRLWIKDLHLAERVELYLPSCFYRTKLRQQFFLHETLSADCLVHCCCELCALCQEYRWHGNAEKHNRETEMKPVAPVLQTRQVIPACFDKRKVSRIFTGFTWTLIKILACLEQEIP</sequence>
<gene>
    <name evidence="1" type="ORF">POM88_012959</name>
</gene>
<reference evidence="1" key="1">
    <citation type="submission" date="2023-02" db="EMBL/GenBank/DDBJ databases">
        <title>Genome of toxic invasive species Heracleum sosnowskyi carries increased number of genes despite the absence of recent whole-genome duplications.</title>
        <authorList>
            <person name="Schelkunov M."/>
            <person name="Shtratnikova V."/>
            <person name="Makarenko M."/>
            <person name="Klepikova A."/>
            <person name="Omelchenko D."/>
            <person name="Novikova G."/>
            <person name="Obukhova E."/>
            <person name="Bogdanov V."/>
            <person name="Penin A."/>
            <person name="Logacheva M."/>
        </authorList>
    </citation>
    <scope>NUCLEOTIDE SEQUENCE</scope>
    <source>
        <strain evidence="1">Hsosn_3</strain>
        <tissue evidence="1">Leaf</tissue>
    </source>
</reference>
<dbReference type="InterPro" id="IPR006461">
    <property type="entry name" value="PLAC_motif_containing"/>
</dbReference>
<dbReference type="Pfam" id="PF04749">
    <property type="entry name" value="PLAC8"/>
    <property type="match status" value="1"/>
</dbReference>
<dbReference type="NCBIfam" id="TIGR01571">
    <property type="entry name" value="A_thal_Cys_rich"/>
    <property type="match status" value="1"/>
</dbReference>
<dbReference type="PANTHER" id="PTHR15907">
    <property type="entry name" value="DUF614 FAMILY PROTEIN-RELATED"/>
    <property type="match status" value="1"/>
</dbReference>
<protein>
    <submittedName>
        <fullName evidence="1">Uncharacterized protein</fullName>
    </submittedName>
</protein>
<organism evidence="1 2">
    <name type="scientific">Heracleum sosnowskyi</name>
    <dbReference type="NCBI Taxonomy" id="360622"/>
    <lineage>
        <taxon>Eukaryota</taxon>
        <taxon>Viridiplantae</taxon>
        <taxon>Streptophyta</taxon>
        <taxon>Embryophyta</taxon>
        <taxon>Tracheophyta</taxon>
        <taxon>Spermatophyta</taxon>
        <taxon>Magnoliopsida</taxon>
        <taxon>eudicotyledons</taxon>
        <taxon>Gunneridae</taxon>
        <taxon>Pentapetalae</taxon>
        <taxon>asterids</taxon>
        <taxon>campanulids</taxon>
        <taxon>Apiales</taxon>
        <taxon>Apiaceae</taxon>
        <taxon>Apioideae</taxon>
        <taxon>apioid superclade</taxon>
        <taxon>Tordylieae</taxon>
        <taxon>Tordyliinae</taxon>
        <taxon>Heracleum</taxon>
    </lineage>
</organism>
<evidence type="ECO:0000313" key="2">
    <source>
        <dbReference type="Proteomes" id="UP001237642"/>
    </source>
</evidence>
<reference evidence="1" key="2">
    <citation type="submission" date="2023-05" db="EMBL/GenBank/DDBJ databases">
        <authorList>
            <person name="Schelkunov M.I."/>
        </authorList>
    </citation>
    <scope>NUCLEOTIDE SEQUENCE</scope>
    <source>
        <strain evidence="1">Hsosn_3</strain>
        <tissue evidence="1">Leaf</tissue>
    </source>
</reference>
<dbReference type="EMBL" id="JAUIZM010000003">
    <property type="protein sequence ID" value="KAK1393903.1"/>
    <property type="molecule type" value="Genomic_DNA"/>
</dbReference>
<proteinExistence type="predicted"/>
<keyword evidence="2" id="KW-1185">Reference proteome</keyword>
<comment type="caution">
    <text evidence="1">The sequence shown here is derived from an EMBL/GenBank/DDBJ whole genome shotgun (WGS) entry which is preliminary data.</text>
</comment>
<dbReference type="AlphaFoldDB" id="A0AAD8N3W7"/>
<dbReference type="Proteomes" id="UP001237642">
    <property type="component" value="Unassembled WGS sequence"/>
</dbReference>
<evidence type="ECO:0000313" key="1">
    <source>
        <dbReference type="EMBL" id="KAK1393903.1"/>
    </source>
</evidence>
<name>A0AAD8N3W7_9APIA</name>